<dbReference type="EMBL" id="JAFEMO010000010">
    <property type="protein sequence ID" value="KAH7560801.1"/>
    <property type="molecule type" value="Genomic_DNA"/>
</dbReference>
<protein>
    <recommendedName>
        <fullName evidence="1">MULE transposase domain-containing protein</fullName>
    </recommendedName>
</protein>
<reference evidence="2 3" key="1">
    <citation type="submission" date="2021-02" db="EMBL/GenBank/DDBJ databases">
        <title>Plant Genome Project.</title>
        <authorList>
            <person name="Zhang R.-G."/>
        </authorList>
    </citation>
    <scope>NUCLEOTIDE SEQUENCE [LARGE SCALE GENOMIC DNA]</scope>
    <source>
        <tissue evidence="2">Leaves</tissue>
    </source>
</reference>
<keyword evidence="3" id="KW-1185">Reference proteome</keyword>
<dbReference type="PANTHER" id="PTHR47718">
    <property type="entry name" value="OS01G0519700 PROTEIN"/>
    <property type="match status" value="1"/>
</dbReference>
<organism evidence="2 3">
    <name type="scientific">Xanthoceras sorbifolium</name>
    <dbReference type="NCBI Taxonomy" id="99658"/>
    <lineage>
        <taxon>Eukaryota</taxon>
        <taxon>Viridiplantae</taxon>
        <taxon>Streptophyta</taxon>
        <taxon>Embryophyta</taxon>
        <taxon>Tracheophyta</taxon>
        <taxon>Spermatophyta</taxon>
        <taxon>Magnoliopsida</taxon>
        <taxon>eudicotyledons</taxon>
        <taxon>Gunneridae</taxon>
        <taxon>Pentapetalae</taxon>
        <taxon>rosids</taxon>
        <taxon>malvids</taxon>
        <taxon>Sapindales</taxon>
        <taxon>Sapindaceae</taxon>
        <taxon>Xanthoceroideae</taxon>
        <taxon>Xanthoceras</taxon>
    </lineage>
</organism>
<dbReference type="Pfam" id="PF10551">
    <property type="entry name" value="MULE"/>
    <property type="match status" value="1"/>
</dbReference>
<accession>A0ABQ8HIA6</accession>
<proteinExistence type="predicted"/>
<dbReference type="Proteomes" id="UP000827721">
    <property type="component" value="Unassembled WGS sequence"/>
</dbReference>
<evidence type="ECO:0000313" key="3">
    <source>
        <dbReference type="Proteomes" id="UP000827721"/>
    </source>
</evidence>
<evidence type="ECO:0000313" key="2">
    <source>
        <dbReference type="EMBL" id="KAH7560801.1"/>
    </source>
</evidence>
<feature type="domain" description="MULE transposase" evidence="1">
    <location>
        <begin position="197"/>
        <end position="291"/>
    </location>
</feature>
<comment type="caution">
    <text evidence="2">The sequence shown here is derived from an EMBL/GenBank/DDBJ whole genome shotgun (WGS) entry which is preliminary data.</text>
</comment>
<gene>
    <name evidence="2" type="ORF">JRO89_XS10G0109100</name>
</gene>
<dbReference type="InterPro" id="IPR018289">
    <property type="entry name" value="MULE_transposase_dom"/>
</dbReference>
<dbReference type="PANTHER" id="PTHR47718:SF17">
    <property type="entry name" value="PROTEIN FAR1-RELATED SEQUENCE 5-LIKE"/>
    <property type="match status" value="1"/>
</dbReference>
<name>A0ABQ8HIA6_9ROSI</name>
<evidence type="ECO:0000259" key="1">
    <source>
        <dbReference type="Pfam" id="PF10551"/>
    </source>
</evidence>
<sequence length="422" mass="49175">MLVTFLSTCSKNERLHQLKVAAIAYHNDLDYWLNNRERKTCPANALFKKGDQCLSFLPISSVRAMFVLLNNCTEAGISDRHNIKIDHNCTMEGHFGFMLNTIDDDNRFPAGVEDDPLKMLHRATMYQASGYASVDRTKKDLQNIIDAKRRTLFSDFDVDAIISYMTAKSELDTQFFYNYQLNEDGMSCNDYRIFGDVLYFDTTYKTNAYRRPLVIFVKVNHHNKPTVFGFELLVDETVETYSWILKTFLSAMHGKCLTLVVTNGNKSMRKAIKAEMSGSVHQLYSWHLQQNAQTNLGDTDFTRAFSHCIVAFMTKSEFETKWHASIDWFRLHGNAWVTKMNSKCKQLKLYKFMRQIDRTIVRLHHSKIKDDFDTLNEHPILVTHLELLEKRHAVELYTWGIFQLVRDEIKEEAKLSVRIAQH</sequence>